<sequence>MEITRRQALRTTGLLSGAVLLGSTALGTQTPANASESGWRWCQKCEGLWFSNGSGRGICMAGPGVGHSTENSGYYTMLAIGEEIGASQPGWSRCQACQGLYYSGAGRSGSCAATLSGSGGHYQAKSGYSLEYAGQNDAQEHRQPGWRWCDKCELLWFGARATFAGNHLWNGAARDQCPRDVLGHRYYDYNANYRVPHVGLAA</sequence>
<evidence type="ECO:0008006" key="4">
    <source>
        <dbReference type="Google" id="ProtNLM"/>
    </source>
</evidence>
<evidence type="ECO:0000313" key="3">
    <source>
        <dbReference type="Proteomes" id="UP000323505"/>
    </source>
</evidence>
<keyword evidence="1" id="KW-0732">Signal</keyword>
<dbReference type="InterPro" id="IPR006311">
    <property type="entry name" value="TAT_signal"/>
</dbReference>
<feature type="chain" id="PRO_5023057624" description="Twin-arginine translocation signal domain-containing protein" evidence="1">
    <location>
        <begin position="35"/>
        <end position="202"/>
    </location>
</feature>
<name>A0A5D3FY26_9ACTN</name>
<organism evidence="2 3">
    <name type="scientific">Actinomadura decatromicini</name>
    <dbReference type="NCBI Taxonomy" id="2604572"/>
    <lineage>
        <taxon>Bacteria</taxon>
        <taxon>Bacillati</taxon>
        <taxon>Actinomycetota</taxon>
        <taxon>Actinomycetes</taxon>
        <taxon>Streptosporangiales</taxon>
        <taxon>Thermomonosporaceae</taxon>
        <taxon>Actinomadura</taxon>
    </lineage>
</organism>
<evidence type="ECO:0000313" key="2">
    <source>
        <dbReference type="EMBL" id="TYK53074.1"/>
    </source>
</evidence>
<dbReference type="AlphaFoldDB" id="A0A5D3FY26"/>
<gene>
    <name evidence="2" type="ORF">FXF68_04925</name>
</gene>
<protein>
    <recommendedName>
        <fullName evidence="4">Twin-arginine translocation signal domain-containing protein</fullName>
    </recommendedName>
</protein>
<proteinExistence type="predicted"/>
<evidence type="ECO:0000256" key="1">
    <source>
        <dbReference type="SAM" id="SignalP"/>
    </source>
</evidence>
<reference evidence="2 3" key="1">
    <citation type="submission" date="2019-08" db="EMBL/GenBank/DDBJ databases">
        <title>Actinomadura sp. nov. CYP1-5 isolated from mountain soil.</title>
        <authorList>
            <person name="Songsumanus A."/>
            <person name="Kuncharoen N."/>
            <person name="Kudo T."/>
            <person name="Yuki M."/>
            <person name="Igarashi Y."/>
            <person name="Tanasupawat S."/>
        </authorList>
    </citation>
    <scope>NUCLEOTIDE SEQUENCE [LARGE SCALE GENOMIC DNA]</scope>
    <source>
        <strain evidence="2 3">CYP1-5</strain>
    </source>
</reference>
<accession>A0A5D3FY26</accession>
<comment type="caution">
    <text evidence="2">The sequence shown here is derived from an EMBL/GenBank/DDBJ whole genome shotgun (WGS) entry which is preliminary data.</text>
</comment>
<dbReference type="PROSITE" id="PS51318">
    <property type="entry name" value="TAT"/>
    <property type="match status" value="1"/>
</dbReference>
<dbReference type="EMBL" id="VSRQ01000001">
    <property type="protein sequence ID" value="TYK53074.1"/>
    <property type="molecule type" value="Genomic_DNA"/>
</dbReference>
<feature type="signal peptide" evidence="1">
    <location>
        <begin position="1"/>
        <end position="34"/>
    </location>
</feature>
<dbReference type="Proteomes" id="UP000323505">
    <property type="component" value="Unassembled WGS sequence"/>
</dbReference>
<keyword evidence="3" id="KW-1185">Reference proteome</keyword>